<protein>
    <recommendedName>
        <fullName evidence="2">diphosphoinositol-polyphosphate diphosphatase</fullName>
        <ecNumber evidence="2">3.6.1.52</ecNumber>
    </recommendedName>
</protein>
<keyword evidence="4" id="KW-0378">Hydrolase</keyword>
<comment type="catalytic activity">
    <reaction evidence="9">
        <text>6-diphospho-1D-myo-inositol pentakisphosphate + H2O = 1D-myo-inositol hexakisphosphate + phosphate + H(+)</text>
        <dbReference type="Rhea" id="RHEA:79703"/>
        <dbReference type="ChEBI" id="CHEBI:15377"/>
        <dbReference type="ChEBI" id="CHEBI:15378"/>
        <dbReference type="ChEBI" id="CHEBI:43474"/>
        <dbReference type="ChEBI" id="CHEBI:58130"/>
        <dbReference type="ChEBI" id="CHEBI:230534"/>
        <dbReference type="EC" id="3.6.1.52"/>
    </reaction>
    <physiologicalReaction direction="left-to-right" evidence="9">
        <dbReference type="Rhea" id="RHEA:79704"/>
    </physiologicalReaction>
</comment>
<dbReference type="PANTHER" id="PTHR31126:SF46">
    <property type="entry name" value="TYROSINE-PROTEIN PHOSPHATASE DSP5"/>
    <property type="match status" value="1"/>
</dbReference>
<evidence type="ECO:0000256" key="1">
    <source>
        <dbReference type="ARBA" id="ARBA00004496"/>
    </source>
</evidence>
<evidence type="ECO:0000256" key="7">
    <source>
        <dbReference type="ARBA" id="ARBA00047562"/>
    </source>
</evidence>
<dbReference type="AlphaFoldDB" id="A0AAD4SM78"/>
<evidence type="ECO:0000256" key="9">
    <source>
        <dbReference type="ARBA" id="ARBA00048424"/>
    </source>
</evidence>
<dbReference type="EC" id="3.6.1.52" evidence="2"/>
<comment type="similarity">
    <text evidence="5">Belongs to the protein-tyrosine phosphatase family. Atypical dual-specificity phosphatase Siw14-like subfamily.</text>
</comment>
<dbReference type="PROSITE" id="PS00383">
    <property type="entry name" value="TYR_PHOSPHATASE_1"/>
    <property type="match status" value="1"/>
</dbReference>
<comment type="catalytic activity">
    <reaction evidence="7">
        <text>3,5-bis(diphospho)-1D-myo-inositol 1,2,4,6-tetrakisphosphate + H2O = 3-diphospho-1D-myo-inositol 1,2,4,5,6-pentakisphosphate + phosphate + 2 H(+)</text>
        <dbReference type="Rhea" id="RHEA:56312"/>
        <dbReference type="ChEBI" id="CHEBI:15377"/>
        <dbReference type="ChEBI" id="CHEBI:15378"/>
        <dbReference type="ChEBI" id="CHEBI:43474"/>
        <dbReference type="ChEBI" id="CHEBI:140372"/>
        <dbReference type="ChEBI" id="CHEBI:140374"/>
        <dbReference type="EC" id="3.6.1.52"/>
    </reaction>
    <physiologicalReaction direction="left-to-right" evidence="7">
        <dbReference type="Rhea" id="RHEA:56313"/>
    </physiologicalReaction>
</comment>
<evidence type="ECO:0000256" key="6">
    <source>
        <dbReference type="ARBA" id="ARBA00047342"/>
    </source>
</evidence>
<dbReference type="Proteomes" id="UP001202328">
    <property type="component" value="Unassembled WGS sequence"/>
</dbReference>
<dbReference type="PANTHER" id="PTHR31126">
    <property type="entry name" value="TYROSINE-PROTEIN PHOSPHATASE"/>
    <property type="match status" value="1"/>
</dbReference>
<dbReference type="GO" id="GO:0005737">
    <property type="term" value="C:cytoplasm"/>
    <property type="evidence" value="ECO:0007669"/>
    <property type="project" value="UniProtKB-SubCell"/>
</dbReference>
<keyword evidence="12" id="KW-1185">Reference proteome</keyword>
<dbReference type="InterPro" id="IPR016130">
    <property type="entry name" value="Tyr_Pase_AS"/>
</dbReference>
<name>A0AAD4SM78_9MAGN</name>
<comment type="catalytic activity">
    <reaction evidence="8">
        <text>1,5-bis(diphospho)-1D-myo-inositol 2,3,4,6-tetrakisphosphate + H2O = 1-diphospho-1D-myo-inositol 2,3,4,5,6-pentakisphosphate + phosphate + 2 H(+)</text>
        <dbReference type="Rhea" id="RHEA:79699"/>
        <dbReference type="ChEBI" id="CHEBI:15377"/>
        <dbReference type="ChEBI" id="CHEBI:15378"/>
        <dbReference type="ChEBI" id="CHEBI:43474"/>
        <dbReference type="ChEBI" id="CHEBI:74946"/>
        <dbReference type="ChEBI" id="CHEBI:77983"/>
        <dbReference type="EC" id="3.6.1.52"/>
    </reaction>
    <physiologicalReaction direction="left-to-right" evidence="8">
        <dbReference type="Rhea" id="RHEA:79700"/>
    </physiologicalReaction>
</comment>
<dbReference type="GO" id="GO:0008486">
    <property type="term" value="F:diphosphoinositol-polyphosphate diphosphatase activity"/>
    <property type="evidence" value="ECO:0007669"/>
    <property type="project" value="UniProtKB-EC"/>
</dbReference>
<dbReference type="InterPro" id="IPR020422">
    <property type="entry name" value="TYR_PHOSPHATASE_DUAL_dom"/>
</dbReference>
<dbReference type="Pfam" id="PF03162">
    <property type="entry name" value="Y_phosphatase2"/>
    <property type="match status" value="1"/>
</dbReference>
<evidence type="ECO:0000313" key="12">
    <source>
        <dbReference type="Proteomes" id="UP001202328"/>
    </source>
</evidence>
<dbReference type="InterPro" id="IPR020428">
    <property type="entry name" value="PFA-DSPs"/>
</dbReference>
<evidence type="ECO:0000256" key="4">
    <source>
        <dbReference type="ARBA" id="ARBA00022801"/>
    </source>
</evidence>
<feature type="domain" description="Tyrosine-protein phosphatase" evidence="10">
    <location>
        <begin position="24"/>
        <end position="190"/>
    </location>
</feature>
<evidence type="ECO:0000256" key="2">
    <source>
        <dbReference type="ARBA" id="ARBA00012527"/>
    </source>
</evidence>
<comment type="caution">
    <text evidence="11">The sequence shown here is derived from an EMBL/GenBank/DDBJ whole genome shotgun (WGS) entry which is preliminary data.</text>
</comment>
<dbReference type="InterPro" id="IPR004861">
    <property type="entry name" value="Siw14-like"/>
</dbReference>
<evidence type="ECO:0000256" key="8">
    <source>
        <dbReference type="ARBA" id="ARBA00047927"/>
    </source>
</evidence>
<dbReference type="SUPFAM" id="SSF52799">
    <property type="entry name" value="(Phosphotyrosine protein) phosphatases II"/>
    <property type="match status" value="1"/>
</dbReference>
<evidence type="ECO:0000256" key="5">
    <source>
        <dbReference type="ARBA" id="ARBA00044949"/>
    </source>
</evidence>
<proteinExistence type="inferred from homology"/>
<keyword evidence="3" id="KW-0963">Cytoplasm</keyword>
<comment type="catalytic activity">
    <reaction evidence="6">
        <text>5-diphospho-1D-myo-inositol 1,2,3,4,6-pentakisphosphate + H2O = 1D-myo-inositol hexakisphosphate + phosphate + H(+)</text>
        <dbReference type="Rhea" id="RHEA:22384"/>
        <dbReference type="ChEBI" id="CHEBI:15377"/>
        <dbReference type="ChEBI" id="CHEBI:15378"/>
        <dbReference type="ChEBI" id="CHEBI:43474"/>
        <dbReference type="ChEBI" id="CHEBI:58130"/>
        <dbReference type="ChEBI" id="CHEBI:58628"/>
        <dbReference type="EC" id="3.6.1.52"/>
    </reaction>
    <physiologicalReaction direction="left-to-right" evidence="6">
        <dbReference type="Rhea" id="RHEA:22385"/>
    </physiologicalReaction>
</comment>
<dbReference type="InterPro" id="IPR029021">
    <property type="entry name" value="Prot-tyrosine_phosphatase-like"/>
</dbReference>
<accession>A0AAD4SM78</accession>
<evidence type="ECO:0000256" key="3">
    <source>
        <dbReference type="ARBA" id="ARBA00022490"/>
    </source>
</evidence>
<dbReference type="GO" id="GO:0016791">
    <property type="term" value="F:phosphatase activity"/>
    <property type="evidence" value="ECO:0007669"/>
    <property type="project" value="InterPro"/>
</dbReference>
<evidence type="ECO:0000259" key="10">
    <source>
        <dbReference type="PROSITE" id="PS50054"/>
    </source>
</evidence>
<sequence length="191" mass="21939">MGSFVRVTESKDADDDDEITTPYNFSVVENGIYRCGFLEPCHFPFVNVCGLFTPTPFIQTLNLRSIVCLCLEPYPEENVKFLQAHNIKLFHFGIQGGTIDPLSIRKRIKKDMITEGLKVLLDERNHPVLIHCRHGNHRSGIVIGCYRKLKQNWCWHCVLEEYKRLSGETARQSDIKFIKNFEAHKIVGASS</sequence>
<dbReference type="Gene3D" id="3.90.190.10">
    <property type="entry name" value="Protein tyrosine phosphatase superfamily"/>
    <property type="match status" value="1"/>
</dbReference>
<dbReference type="PROSITE" id="PS50054">
    <property type="entry name" value="TYR_PHOSPHATASE_DUAL"/>
    <property type="match status" value="1"/>
</dbReference>
<dbReference type="PRINTS" id="PR01911">
    <property type="entry name" value="PFDSPHPHTASE"/>
</dbReference>
<evidence type="ECO:0000313" key="11">
    <source>
        <dbReference type="EMBL" id="KAI3911996.1"/>
    </source>
</evidence>
<organism evidence="11 12">
    <name type="scientific">Papaver atlanticum</name>
    <dbReference type="NCBI Taxonomy" id="357466"/>
    <lineage>
        <taxon>Eukaryota</taxon>
        <taxon>Viridiplantae</taxon>
        <taxon>Streptophyta</taxon>
        <taxon>Embryophyta</taxon>
        <taxon>Tracheophyta</taxon>
        <taxon>Spermatophyta</taxon>
        <taxon>Magnoliopsida</taxon>
        <taxon>Ranunculales</taxon>
        <taxon>Papaveraceae</taxon>
        <taxon>Papaveroideae</taxon>
        <taxon>Papaver</taxon>
    </lineage>
</organism>
<reference evidence="11" key="1">
    <citation type="submission" date="2022-04" db="EMBL/GenBank/DDBJ databases">
        <title>A functionally conserved STORR gene fusion in Papaver species that diverged 16.8 million years ago.</title>
        <authorList>
            <person name="Catania T."/>
        </authorList>
    </citation>
    <scope>NUCLEOTIDE SEQUENCE</scope>
    <source>
        <strain evidence="11">S-188037</strain>
    </source>
</reference>
<gene>
    <name evidence="11" type="ORF">MKW98_010940</name>
</gene>
<dbReference type="FunFam" id="3.90.190.10:FF:000035">
    <property type="entry name" value="Tyrosine phosphatase, putative"/>
    <property type="match status" value="1"/>
</dbReference>
<dbReference type="EMBL" id="JAJJMB010009862">
    <property type="protein sequence ID" value="KAI3911996.1"/>
    <property type="molecule type" value="Genomic_DNA"/>
</dbReference>
<comment type="subcellular location">
    <subcellularLocation>
        <location evidence="1">Cytoplasm</location>
    </subcellularLocation>
</comment>